<dbReference type="SUPFAM" id="SSF51905">
    <property type="entry name" value="FAD/NAD(P)-binding domain"/>
    <property type="match status" value="1"/>
</dbReference>
<reference evidence="3 4" key="1">
    <citation type="submission" date="2019-08" db="EMBL/GenBank/DDBJ databases">
        <title>Archangium and Cystobacter genomes.</title>
        <authorList>
            <person name="Chen I.-C.K."/>
            <person name="Wielgoss S."/>
        </authorList>
    </citation>
    <scope>NUCLEOTIDE SEQUENCE [LARGE SCALE GENOMIC DNA]</scope>
    <source>
        <strain evidence="3 4">Cbm 6</strain>
    </source>
</reference>
<sequence>MKEQNVDVAIVGGGPVGLMAANLLGSYGTRVLVLERELSPHTYPRAVALYDDALRTFQAVGLAEKQCSQMLFGVGMEIVSGSGQLLLGVNPAVATMPLGHPSGGAMLQPLLEDNLRQGLSRFEQVELRQGHRVDGVEQDSEGVRLRVSGNSGESYTVRARYVLGCDGGKSSLREACGIELAGSTVEQPWLVIDTRRSTQATPKARIVADAVRPMVYIPLPDRYERWEVRLLRGETPEHFSTEQRVRELLSPWMGAEPYELVRHRVYVHHYRLAERFRDRRVFLLGDAAHLVPPFGAQGLSSGIRDAMNLAWKIALVVKGTLRSDVLDSYEVERRAQMRETMLGVRMMSLVVSANRLSAPLRDGFFGLLGAIPSVRKNLHEVDGRFPTRFRDGLFLRGGAAGDMMIQPRVRTQKGGEVLLDEVLGTGFAVVGMNREPVELMSESSRRFWKELGARFVRVVPGTDASREHHGAKGASLVAADASGALTKWFAAGDGDMVIVRPDRYVAAFFRASRADDVTAELQRMLSAGPTGSSPSVARA</sequence>
<dbReference type="InterPro" id="IPR050631">
    <property type="entry name" value="PheA/TfdB_FAD_monoxygenase"/>
</dbReference>
<dbReference type="NCBIfam" id="NF004829">
    <property type="entry name" value="PRK06183.1-3"/>
    <property type="match status" value="1"/>
</dbReference>
<dbReference type="RefSeq" id="WP_395822986.1">
    <property type="nucleotide sequence ID" value="NZ_CP043494.1"/>
</dbReference>
<protein>
    <submittedName>
        <fullName evidence="3">Bifunctional 3-(3-hydroxy-phenyl)propionate/3-hydroxycinnamic acid hydroxylase</fullName>
    </submittedName>
</protein>
<keyword evidence="4" id="KW-1185">Reference proteome</keyword>
<evidence type="ECO:0000313" key="3">
    <source>
        <dbReference type="EMBL" id="WNG46520.1"/>
    </source>
</evidence>
<dbReference type="EMBL" id="CP043494">
    <property type="protein sequence ID" value="WNG46520.1"/>
    <property type="molecule type" value="Genomic_DNA"/>
</dbReference>
<dbReference type="InterPro" id="IPR036188">
    <property type="entry name" value="FAD/NAD-bd_sf"/>
</dbReference>
<proteinExistence type="predicted"/>
<accession>A0ABY9WS97</accession>
<dbReference type="Gene3D" id="3.40.30.120">
    <property type="match status" value="1"/>
</dbReference>
<dbReference type="Pfam" id="PF01494">
    <property type="entry name" value="FAD_binding_3"/>
    <property type="match status" value="1"/>
</dbReference>
<name>A0ABY9WS97_9BACT</name>
<feature type="domain" description="FAD-binding" evidence="2">
    <location>
        <begin position="6"/>
        <end position="339"/>
    </location>
</feature>
<organism evidence="3 4">
    <name type="scientific">Archangium minus</name>
    <dbReference type="NCBI Taxonomy" id="83450"/>
    <lineage>
        <taxon>Bacteria</taxon>
        <taxon>Pseudomonadati</taxon>
        <taxon>Myxococcota</taxon>
        <taxon>Myxococcia</taxon>
        <taxon>Myxococcales</taxon>
        <taxon>Cystobacterineae</taxon>
        <taxon>Archangiaceae</taxon>
        <taxon>Archangium</taxon>
    </lineage>
</organism>
<dbReference type="Gene3D" id="3.50.50.60">
    <property type="entry name" value="FAD/NAD(P)-binding domain"/>
    <property type="match status" value="1"/>
</dbReference>
<dbReference type="InterPro" id="IPR002938">
    <property type="entry name" value="FAD-bd"/>
</dbReference>
<dbReference type="Gene3D" id="3.30.70.2450">
    <property type="match status" value="1"/>
</dbReference>
<evidence type="ECO:0000313" key="4">
    <source>
        <dbReference type="Proteomes" id="UP001611383"/>
    </source>
</evidence>
<dbReference type="PRINTS" id="PR00420">
    <property type="entry name" value="RNGMNOXGNASE"/>
</dbReference>
<dbReference type="PANTHER" id="PTHR43476:SF3">
    <property type="entry name" value="FAD-BINDING MONOOXYGENASE"/>
    <property type="match status" value="1"/>
</dbReference>
<dbReference type="PANTHER" id="PTHR43476">
    <property type="entry name" value="3-(3-HYDROXY-PHENYL)PROPIONATE/3-HYDROXYCINNAMIC ACID HYDROXYLASE"/>
    <property type="match status" value="1"/>
</dbReference>
<gene>
    <name evidence="3" type="ORF">F0U60_22170</name>
</gene>
<dbReference type="Proteomes" id="UP001611383">
    <property type="component" value="Chromosome"/>
</dbReference>
<evidence type="ECO:0000259" key="2">
    <source>
        <dbReference type="Pfam" id="PF01494"/>
    </source>
</evidence>
<evidence type="ECO:0000256" key="1">
    <source>
        <dbReference type="ARBA" id="ARBA00023002"/>
    </source>
</evidence>
<keyword evidence="1" id="KW-0560">Oxidoreductase</keyword>